<feature type="region of interest" description="Disordered" evidence="1">
    <location>
        <begin position="37"/>
        <end position="119"/>
    </location>
</feature>
<reference evidence="2" key="1">
    <citation type="submission" date="2023-03" db="EMBL/GenBank/DDBJ databases">
        <title>Massive genome expansion in bonnet fungi (Mycena s.s.) driven by repeated elements and novel gene families across ecological guilds.</title>
        <authorList>
            <consortium name="Lawrence Berkeley National Laboratory"/>
            <person name="Harder C.B."/>
            <person name="Miyauchi S."/>
            <person name="Viragh M."/>
            <person name="Kuo A."/>
            <person name="Thoen E."/>
            <person name="Andreopoulos B."/>
            <person name="Lu D."/>
            <person name="Skrede I."/>
            <person name="Drula E."/>
            <person name="Henrissat B."/>
            <person name="Morin E."/>
            <person name="Kohler A."/>
            <person name="Barry K."/>
            <person name="LaButti K."/>
            <person name="Morin E."/>
            <person name="Salamov A."/>
            <person name="Lipzen A."/>
            <person name="Mereny Z."/>
            <person name="Hegedus B."/>
            <person name="Baldrian P."/>
            <person name="Stursova M."/>
            <person name="Weitz H."/>
            <person name="Taylor A."/>
            <person name="Grigoriev I.V."/>
            <person name="Nagy L.G."/>
            <person name="Martin F."/>
            <person name="Kauserud H."/>
        </authorList>
    </citation>
    <scope>NUCLEOTIDE SEQUENCE</scope>
    <source>
        <strain evidence="2">CBHHK002</strain>
    </source>
</reference>
<feature type="compositionally biased region" description="Basic and acidic residues" evidence="1">
    <location>
        <begin position="73"/>
        <end position="87"/>
    </location>
</feature>
<organism evidence="2 3">
    <name type="scientific">Mycena albidolilacea</name>
    <dbReference type="NCBI Taxonomy" id="1033008"/>
    <lineage>
        <taxon>Eukaryota</taxon>
        <taxon>Fungi</taxon>
        <taxon>Dikarya</taxon>
        <taxon>Basidiomycota</taxon>
        <taxon>Agaricomycotina</taxon>
        <taxon>Agaricomycetes</taxon>
        <taxon>Agaricomycetidae</taxon>
        <taxon>Agaricales</taxon>
        <taxon>Marasmiineae</taxon>
        <taxon>Mycenaceae</taxon>
        <taxon>Mycena</taxon>
    </lineage>
</organism>
<feature type="compositionally biased region" description="Low complexity" evidence="1">
    <location>
        <begin position="93"/>
        <end position="106"/>
    </location>
</feature>
<comment type="caution">
    <text evidence="2">The sequence shown here is derived from an EMBL/GenBank/DDBJ whole genome shotgun (WGS) entry which is preliminary data.</text>
</comment>
<evidence type="ECO:0000313" key="3">
    <source>
        <dbReference type="Proteomes" id="UP001218218"/>
    </source>
</evidence>
<feature type="region of interest" description="Disordered" evidence="1">
    <location>
        <begin position="242"/>
        <end position="274"/>
    </location>
</feature>
<protein>
    <submittedName>
        <fullName evidence="2">Uncharacterized protein</fullName>
    </submittedName>
</protein>
<dbReference type="Proteomes" id="UP001218218">
    <property type="component" value="Unassembled WGS sequence"/>
</dbReference>
<evidence type="ECO:0000313" key="2">
    <source>
        <dbReference type="EMBL" id="KAJ7343766.1"/>
    </source>
</evidence>
<proteinExistence type="predicted"/>
<gene>
    <name evidence="2" type="ORF">DFH08DRAFT_810318</name>
</gene>
<evidence type="ECO:0000256" key="1">
    <source>
        <dbReference type="SAM" id="MobiDB-lite"/>
    </source>
</evidence>
<accession>A0AAD6ZXX1</accession>
<name>A0AAD6ZXX1_9AGAR</name>
<dbReference type="AlphaFoldDB" id="A0AAD6ZXX1"/>
<feature type="region of interest" description="Disordered" evidence="1">
    <location>
        <begin position="357"/>
        <end position="378"/>
    </location>
</feature>
<dbReference type="EMBL" id="JARIHO010000022">
    <property type="protein sequence ID" value="KAJ7343766.1"/>
    <property type="molecule type" value="Genomic_DNA"/>
</dbReference>
<sequence length="463" mass="50680">MIVWRGDSLEPIESAEIINRASASSANLFAHFRCADEMPATAPNTPRRRRRGSPVPIYGGYLVAPPKPPKTLLKLEKKQKGSTDRAESPPTSPSSLTGGVSTSLTGLSGGRASPSTAPHQCYPLHIPSIWRKRTAKTVQSLSPSCTPTTEWAPGSLRAPVAPALDVDEVVVRPCPMFWSSSKPSLFHQAVHRVPTTAATFADSDTNSDDDAVTFSEMYAKFSLSSDSITDSWARRGESRSSFDDECYRDDAYPQRQGPRRISTNAAPFVDPNSDDDPVTFSEMYAKFSLSSDSITDSWARRGESRSSFDDECYRDDAYPQRQGLRRVSTNAAAFVDPNSDDDPVTFSEMYAKFSLSSDSITDSGTGRGEPRSSLDDECYTDDAYPQRVSAFLSPMEFRPSSISTTFIVLHASSETNLSDAESNAEEALETPQLGTPSPSLPSLDPVHHDDLNRSLQVDAKTWR</sequence>
<keyword evidence="3" id="KW-1185">Reference proteome</keyword>
<feature type="region of interest" description="Disordered" evidence="1">
    <location>
        <begin position="417"/>
        <end position="463"/>
    </location>
</feature>